<dbReference type="PANTHER" id="PTHR45749:SF21">
    <property type="entry name" value="DUF4371 DOMAIN-CONTAINING PROTEIN"/>
    <property type="match status" value="1"/>
</dbReference>
<gene>
    <name evidence="2" type="ORF">g.50254</name>
</gene>
<organism evidence="2">
    <name type="scientific">Lygus hesperus</name>
    <name type="common">Western plant bug</name>
    <dbReference type="NCBI Taxonomy" id="30085"/>
    <lineage>
        <taxon>Eukaryota</taxon>
        <taxon>Metazoa</taxon>
        <taxon>Ecdysozoa</taxon>
        <taxon>Arthropoda</taxon>
        <taxon>Hexapoda</taxon>
        <taxon>Insecta</taxon>
        <taxon>Pterygota</taxon>
        <taxon>Neoptera</taxon>
        <taxon>Paraneoptera</taxon>
        <taxon>Hemiptera</taxon>
        <taxon>Heteroptera</taxon>
        <taxon>Panheteroptera</taxon>
        <taxon>Cimicomorpha</taxon>
        <taxon>Miridae</taxon>
        <taxon>Mirini</taxon>
        <taxon>Lygus</taxon>
    </lineage>
</organism>
<protein>
    <recommendedName>
        <fullName evidence="3">Zinc finger MYM-type protein 1</fullName>
    </recommendedName>
</protein>
<dbReference type="AlphaFoldDB" id="A0A146LKG7"/>
<dbReference type="PANTHER" id="PTHR45749">
    <property type="match status" value="1"/>
</dbReference>
<dbReference type="EMBL" id="GDHC01010045">
    <property type="protein sequence ID" value="JAQ08584.1"/>
    <property type="molecule type" value="Transcribed_RNA"/>
</dbReference>
<reference evidence="2" key="1">
    <citation type="journal article" date="2016" name="Gigascience">
        <title>De novo construction of an expanded transcriptome assembly for the western tarnished plant bug, Lygus hesperus.</title>
        <authorList>
            <person name="Tassone E.E."/>
            <person name="Geib S.M."/>
            <person name="Hall B."/>
            <person name="Fabrick J.A."/>
            <person name="Brent C.S."/>
            <person name="Hull J.J."/>
        </authorList>
    </citation>
    <scope>NUCLEOTIDE SEQUENCE</scope>
</reference>
<feature type="region of interest" description="Disordered" evidence="1">
    <location>
        <begin position="118"/>
        <end position="140"/>
    </location>
</feature>
<feature type="non-terminal residue" evidence="2">
    <location>
        <position position="642"/>
    </location>
</feature>
<accession>A0A146LKG7</accession>
<evidence type="ECO:0000256" key="1">
    <source>
        <dbReference type="SAM" id="MobiDB-lite"/>
    </source>
</evidence>
<evidence type="ECO:0000313" key="2">
    <source>
        <dbReference type="EMBL" id="JAQ08584.1"/>
    </source>
</evidence>
<sequence length="642" mass="72903">MKRALDTNEDGTESPEKPTSPKRYATLRPFSLVEGVETIDISETRNPSIATVLGSDVTEDRSVNEEISGSANESEQNGELNLVVEENDLPNNAGVIPGEYDAEEVVVTESIVEHPAGEVELASSDKNSDSPPRTYAQLKTKSPPKWEEGYVFNKTKDIKKTIIVHKPVKCNVSELENPITPLKTSTETDCCIMQTLMRRHFTQKSWMENERKTIIKNGPPQPNIDRICLDFTEYKKFPWLAGCTSENKVYCWYCLLYSTMGVWSTPANNLGLLIQAAIKHGSTATHIEAQMLLRQWSMKAGMLQDVTGNSGGAQNIKEHATSLDLLPKIAPRVESSCLIVGLIRHSFLHGKWNEKERENIIKRGRPTPKLESFMPAINPKKQSSVVRSFKDVESEYKKTPWLTGSEELGKLFCWPCVLFCQQGPWSKVGFGNSNSLSLGIHRHEISQNHLEACLRLKLWEHQVKTKAVIHKLPQQKHNEAVRKSREFLRYVIDVICYFKKKTTNADVSYGDAMKVIKKISRHDPKLKHYLSRSFFEDEKPGITKSLEACLKNRIIREANNANFVVLMLNRVCNKPWLSAVLRYVKKNGEVVERFLKFIDYKDDRTINNILQKVLDVIGFLNNKTKLIGFTHDDSAFKPLDLA</sequence>
<feature type="region of interest" description="Disordered" evidence="1">
    <location>
        <begin position="1"/>
        <end position="23"/>
    </location>
</feature>
<name>A0A146LKG7_LYGHE</name>
<proteinExistence type="predicted"/>
<evidence type="ECO:0008006" key="3">
    <source>
        <dbReference type="Google" id="ProtNLM"/>
    </source>
</evidence>